<dbReference type="AlphaFoldDB" id="A0A1X7BVB5"/>
<feature type="compositionally biased region" description="Low complexity" evidence="1">
    <location>
        <begin position="269"/>
        <end position="280"/>
    </location>
</feature>
<proteinExistence type="predicted"/>
<organism evidence="2 3">
    <name type="scientific">Roseovarius aestuarii</name>
    <dbReference type="NCBI Taxonomy" id="475083"/>
    <lineage>
        <taxon>Bacteria</taxon>
        <taxon>Pseudomonadati</taxon>
        <taxon>Pseudomonadota</taxon>
        <taxon>Alphaproteobacteria</taxon>
        <taxon>Rhodobacterales</taxon>
        <taxon>Roseobacteraceae</taxon>
        <taxon>Roseovarius</taxon>
    </lineage>
</organism>
<keyword evidence="3" id="KW-1185">Reference proteome</keyword>
<dbReference type="Proteomes" id="UP000193224">
    <property type="component" value="Unassembled WGS sequence"/>
</dbReference>
<dbReference type="EMBL" id="FWXB01000013">
    <property type="protein sequence ID" value="SMC13430.1"/>
    <property type="molecule type" value="Genomic_DNA"/>
</dbReference>
<evidence type="ECO:0000313" key="3">
    <source>
        <dbReference type="Proteomes" id="UP000193224"/>
    </source>
</evidence>
<feature type="region of interest" description="Disordered" evidence="1">
    <location>
        <begin position="25"/>
        <end position="314"/>
    </location>
</feature>
<gene>
    <name evidence="2" type="ORF">ROA7745_03277</name>
</gene>
<feature type="compositionally biased region" description="Acidic residues" evidence="1">
    <location>
        <begin position="290"/>
        <end position="306"/>
    </location>
</feature>
<evidence type="ECO:0008006" key="4">
    <source>
        <dbReference type="Google" id="ProtNLM"/>
    </source>
</evidence>
<sequence>MSKPVPNVEIEDVLSSIRRLVSTSDRVERAVPEAGADATDKLVLTPSLRIDDAVGKGASSAEEAPEEQGDTSGISEDSRSDDGVSERASVESAAEQALEHGDEFLAFVKETDVPEDGQAEASSDAEPSADDALQEPEGSLSEGIDGDPDVEEEVSATDASDDDDADGDLTLDLAESPELEDQMPDQDTANNLQRRAAEFEAIVAKTVDQWDPDGTTQDENAAVSGGPVPWQDEDDQAPDDATVIDDPLSIFDQDEQMEADEPSEGMLSGGATAAEASSETEAPENPVAEEVSDAVDAELRDDEGDESAAPPNETLLLDAESMPFEFRSHATAALQGALNASVERELGEAALAKEEALLDEEMLRDMVSDIVRQELQGALGERITRNVRKLVRREIHRALASRELD</sequence>
<dbReference type="RefSeq" id="WP_139836453.1">
    <property type="nucleotide sequence ID" value="NZ_FWXB01000013.1"/>
</dbReference>
<accession>A0A1X7BVB5</accession>
<feature type="compositionally biased region" description="Acidic residues" evidence="1">
    <location>
        <begin position="144"/>
        <end position="184"/>
    </location>
</feature>
<name>A0A1X7BVB5_9RHOB</name>
<feature type="compositionally biased region" description="Acidic residues" evidence="1">
    <location>
        <begin position="252"/>
        <end position="263"/>
    </location>
</feature>
<dbReference type="OrthoDB" id="7875768at2"/>
<reference evidence="2 3" key="1">
    <citation type="submission" date="2017-03" db="EMBL/GenBank/DDBJ databases">
        <authorList>
            <person name="Afonso C.L."/>
            <person name="Miller P.J."/>
            <person name="Scott M.A."/>
            <person name="Spackman E."/>
            <person name="Goraichik I."/>
            <person name="Dimitrov K.M."/>
            <person name="Suarez D.L."/>
            <person name="Swayne D.E."/>
        </authorList>
    </citation>
    <scope>NUCLEOTIDE SEQUENCE [LARGE SCALE GENOMIC DNA]</scope>
    <source>
        <strain evidence="2 3">CECT 7745</strain>
    </source>
</reference>
<feature type="compositionally biased region" description="Basic and acidic residues" evidence="1">
    <location>
        <begin position="76"/>
        <end position="89"/>
    </location>
</feature>
<evidence type="ECO:0000256" key="1">
    <source>
        <dbReference type="SAM" id="MobiDB-lite"/>
    </source>
</evidence>
<protein>
    <recommendedName>
        <fullName evidence="4">DUF2497 domain-containing protein</fullName>
    </recommendedName>
</protein>
<evidence type="ECO:0000313" key="2">
    <source>
        <dbReference type="EMBL" id="SMC13430.1"/>
    </source>
</evidence>